<evidence type="ECO:0000256" key="4">
    <source>
        <dbReference type="SAM" id="MobiDB-lite"/>
    </source>
</evidence>
<dbReference type="AlphaFoldDB" id="A0A1X2HKY5"/>
<dbReference type="OrthoDB" id="417678at2759"/>
<dbReference type="InParanoid" id="A0A1X2HKY5"/>
<feature type="compositionally biased region" description="Polar residues" evidence="4">
    <location>
        <begin position="66"/>
        <end position="80"/>
    </location>
</feature>
<dbReference type="InterPro" id="IPR007858">
    <property type="entry name" value="Dpy-30_motif"/>
</dbReference>
<proteinExistence type="inferred from homology"/>
<sequence length="202" mass="21873">MDNKSHFGSNDLPPIHAPQSQHTPTTTKYPPVQSVSTQQAPLPPPPPPQPVSDPQPQPQQAEPQQVSSFQVKEEYNQSSFPPEARLAEPPRPSQMSPPPPSATPAAPAAPGQHAILARPSSRSQSEASTPSESVKQRIQEDTAPTEERMPPRAYLDSTVTPTVLEGLKLLVTERPADPLSFLGQFLLDRAAAHNKAESVKRE</sequence>
<dbReference type="Proteomes" id="UP000242180">
    <property type="component" value="Unassembled WGS sequence"/>
</dbReference>
<dbReference type="CDD" id="cd22965">
    <property type="entry name" value="DD_DPY30_SDC1"/>
    <property type="match status" value="1"/>
</dbReference>
<dbReference type="EMBL" id="MCGN01000002">
    <property type="protein sequence ID" value="ORY99887.1"/>
    <property type="molecule type" value="Genomic_DNA"/>
</dbReference>
<evidence type="ECO:0000256" key="3">
    <source>
        <dbReference type="ARBA" id="ARBA00023242"/>
    </source>
</evidence>
<evidence type="ECO:0000313" key="6">
    <source>
        <dbReference type="Proteomes" id="UP000242180"/>
    </source>
</evidence>
<comment type="caution">
    <text evidence="5">The sequence shown here is derived from an EMBL/GenBank/DDBJ whole genome shotgun (WGS) entry which is preliminary data.</text>
</comment>
<feature type="compositionally biased region" description="Pro residues" evidence="4">
    <location>
        <begin position="89"/>
        <end position="102"/>
    </location>
</feature>
<dbReference type="Gene3D" id="1.20.890.10">
    <property type="entry name" value="cAMP-dependent protein kinase regulatory subunit, dimerization-anchoring domain"/>
    <property type="match status" value="1"/>
</dbReference>
<keyword evidence="6" id="KW-1185">Reference proteome</keyword>
<name>A0A1X2HKY5_SYNRA</name>
<feature type="region of interest" description="Disordered" evidence="4">
    <location>
        <begin position="1"/>
        <end position="157"/>
    </location>
</feature>
<evidence type="ECO:0000256" key="1">
    <source>
        <dbReference type="ARBA" id="ARBA00004123"/>
    </source>
</evidence>
<feature type="compositionally biased region" description="Pro residues" evidence="4">
    <location>
        <begin position="41"/>
        <end position="57"/>
    </location>
</feature>
<accession>A0A1X2HKY5</accession>
<feature type="compositionally biased region" description="Basic and acidic residues" evidence="4">
    <location>
        <begin position="134"/>
        <end position="150"/>
    </location>
</feature>
<dbReference type="Pfam" id="PF05186">
    <property type="entry name" value="Dpy-30"/>
    <property type="match status" value="1"/>
</dbReference>
<organism evidence="5 6">
    <name type="scientific">Syncephalastrum racemosum</name>
    <name type="common">Filamentous fungus</name>
    <dbReference type="NCBI Taxonomy" id="13706"/>
    <lineage>
        <taxon>Eukaryota</taxon>
        <taxon>Fungi</taxon>
        <taxon>Fungi incertae sedis</taxon>
        <taxon>Mucoromycota</taxon>
        <taxon>Mucoromycotina</taxon>
        <taxon>Mucoromycetes</taxon>
        <taxon>Mucorales</taxon>
        <taxon>Syncephalastraceae</taxon>
        <taxon>Syncephalastrum</taxon>
    </lineage>
</organism>
<dbReference type="OMA" id="NTKVTGH"/>
<evidence type="ECO:0000313" key="5">
    <source>
        <dbReference type="EMBL" id="ORY99887.1"/>
    </source>
</evidence>
<feature type="compositionally biased region" description="Polar residues" evidence="4">
    <location>
        <begin position="18"/>
        <end position="37"/>
    </location>
</feature>
<gene>
    <name evidence="5" type="ORF">BCR43DRAFT_126000</name>
</gene>
<evidence type="ECO:0008006" key="7">
    <source>
        <dbReference type="Google" id="ProtNLM"/>
    </source>
</evidence>
<dbReference type="STRING" id="13706.A0A1X2HKY5"/>
<dbReference type="InterPro" id="IPR049629">
    <property type="entry name" value="DPY30_SDC1_DD"/>
</dbReference>
<reference evidence="5 6" key="1">
    <citation type="submission" date="2016-07" db="EMBL/GenBank/DDBJ databases">
        <title>Pervasive Adenine N6-methylation of Active Genes in Fungi.</title>
        <authorList>
            <consortium name="DOE Joint Genome Institute"/>
            <person name="Mondo S.J."/>
            <person name="Dannebaum R.O."/>
            <person name="Kuo R.C."/>
            <person name="Labutti K."/>
            <person name="Haridas S."/>
            <person name="Kuo A."/>
            <person name="Salamov A."/>
            <person name="Ahrendt S.R."/>
            <person name="Lipzen A."/>
            <person name="Sullivan W."/>
            <person name="Andreopoulos W.B."/>
            <person name="Clum A."/>
            <person name="Lindquist E."/>
            <person name="Daum C."/>
            <person name="Ramamoorthy G.K."/>
            <person name="Gryganskyi A."/>
            <person name="Culley D."/>
            <person name="Magnuson J.K."/>
            <person name="James T.Y."/>
            <person name="O'Malley M.A."/>
            <person name="Stajich J.E."/>
            <person name="Spatafora J.W."/>
            <person name="Visel A."/>
            <person name="Grigoriev I.V."/>
        </authorList>
    </citation>
    <scope>NUCLEOTIDE SEQUENCE [LARGE SCALE GENOMIC DNA]</scope>
    <source>
        <strain evidence="5 6">NRRL 2496</strain>
    </source>
</reference>
<dbReference type="GO" id="GO:0005634">
    <property type="term" value="C:nucleus"/>
    <property type="evidence" value="ECO:0007669"/>
    <property type="project" value="UniProtKB-SubCell"/>
</dbReference>
<keyword evidence="3" id="KW-0539">Nucleus</keyword>
<feature type="compositionally biased region" description="Polar residues" evidence="4">
    <location>
        <begin position="120"/>
        <end position="133"/>
    </location>
</feature>
<comment type="subcellular location">
    <subcellularLocation>
        <location evidence="1">Nucleus</location>
    </subcellularLocation>
</comment>
<evidence type="ECO:0000256" key="2">
    <source>
        <dbReference type="ARBA" id="ARBA00010849"/>
    </source>
</evidence>
<comment type="similarity">
    <text evidence="2">Belongs to the dpy-30 family.</text>
</comment>
<protein>
    <recommendedName>
        <fullName evidence="7">Dpy-30 motif-domain-containing protein</fullName>
    </recommendedName>
</protein>